<dbReference type="InterPro" id="IPR036345">
    <property type="entry name" value="ExoRNase_PH_dom2_sf"/>
</dbReference>
<dbReference type="SUPFAM" id="SSF55666">
    <property type="entry name" value="Ribonuclease PH domain 2-like"/>
    <property type="match status" value="2"/>
</dbReference>
<dbReference type="InterPro" id="IPR015847">
    <property type="entry name" value="ExoRNase_PH_dom2"/>
</dbReference>
<dbReference type="Gene3D" id="2.40.50.140">
    <property type="entry name" value="Nucleic acid-binding proteins"/>
    <property type="match status" value="1"/>
</dbReference>
<keyword evidence="3" id="KW-0963">Cytoplasm</keyword>
<dbReference type="GO" id="GO:0003723">
    <property type="term" value="F:RNA binding"/>
    <property type="evidence" value="ECO:0007669"/>
    <property type="project" value="UniProtKB-UniRule"/>
</dbReference>
<dbReference type="InterPro" id="IPR004087">
    <property type="entry name" value="KH_dom"/>
</dbReference>
<evidence type="ECO:0000256" key="8">
    <source>
        <dbReference type="PROSITE-ProRule" id="PRU00117"/>
    </source>
</evidence>
<dbReference type="InterPro" id="IPR036612">
    <property type="entry name" value="KH_dom_type_1_sf"/>
</dbReference>
<evidence type="ECO:0000313" key="11">
    <source>
        <dbReference type="Proteomes" id="UP001497382"/>
    </source>
</evidence>
<dbReference type="PROSITE" id="PS50084">
    <property type="entry name" value="KH_TYPE_1"/>
    <property type="match status" value="1"/>
</dbReference>
<dbReference type="InterPro" id="IPR020568">
    <property type="entry name" value="Ribosomal_Su5_D2-typ_SF"/>
</dbReference>
<dbReference type="InterPro" id="IPR012340">
    <property type="entry name" value="NA-bd_OB-fold"/>
</dbReference>
<dbReference type="InterPro" id="IPR003029">
    <property type="entry name" value="S1_domain"/>
</dbReference>
<dbReference type="Proteomes" id="UP001497382">
    <property type="component" value="Unassembled WGS sequence"/>
</dbReference>
<comment type="similarity">
    <text evidence="1">Belongs to the polyribonucleotide nucleotidyltransferase family.</text>
</comment>
<dbReference type="EMBL" id="CAXIEN010000044">
    <property type="protein sequence ID" value="CAL1269904.1"/>
    <property type="molecule type" value="Genomic_DNA"/>
</dbReference>
<dbReference type="Pfam" id="PF01138">
    <property type="entry name" value="RNase_PH"/>
    <property type="match status" value="2"/>
</dbReference>
<dbReference type="Gene3D" id="3.30.230.70">
    <property type="entry name" value="GHMP Kinase, N-terminal domain"/>
    <property type="match status" value="3"/>
</dbReference>
<dbReference type="GO" id="GO:0000175">
    <property type="term" value="F:3'-5'-RNA exonuclease activity"/>
    <property type="evidence" value="ECO:0007669"/>
    <property type="project" value="TreeGrafter"/>
</dbReference>
<dbReference type="PANTHER" id="PTHR11252:SF0">
    <property type="entry name" value="POLYRIBONUCLEOTIDE NUCLEOTIDYLTRANSFERASE 1, MITOCHONDRIAL"/>
    <property type="match status" value="1"/>
</dbReference>
<evidence type="ECO:0000256" key="7">
    <source>
        <dbReference type="ARBA" id="ARBA00031451"/>
    </source>
</evidence>
<dbReference type="SUPFAM" id="SSF54791">
    <property type="entry name" value="Eukaryotic type KH-domain (KH-domain type I)"/>
    <property type="match status" value="1"/>
</dbReference>
<dbReference type="EC" id="2.7.7.8" evidence="2"/>
<evidence type="ECO:0000256" key="1">
    <source>
        <dbReference type="ARBA" id="ARBA00007404"/>
    </source>
</evidence>
<dbReference type="NCBIfam" id="NF008805">
    <property type="entry name" value="PRK11824.1"/>
    <property type="match status" value="1"/>
</dbReference>
<dbReference type="Pfam" id="PF03726">
    <property type="entry name" value="PNPase"/>
    <property type="match status" value="1"/>
</dbReference>
<dbReference type="Pfam" id="PF00013">
    <property type="entry name" value="KH_1"/>
    <property type="match status" value="1"/>
</dbReference>
<dbReference type="CDD" id="cd09033">
    <property type="entry name" value="KH-I_PNPT1"/>
    <property type="match status" value="1"/>
</dbReference>
<name>A0AAV1ZHX8_9ARAC</name>
<keyword evidence="11" id="KW-1185">Reference proteome</keyword>
<dbReference type="SUPFAM" id="SSF50249">
    <property type="entry name" value="Nucleic acid-binding proteins"/>
    <property type="match status" value="1"/>
</dbReference>
<dbReference type="PANTHER" id="PTHR11252">
    <property type="entry name" value="POLYRIBONUCLEOTIDE NUCLEOTIDYLTRANSFERASE"/>
    <property type="match status" value="1"/>
</dbReference>
<proteinExistence type="inferred from homology"/>
<dbReference type="FunFam" id="3.30.230.70:FF:000032">
    <property type="entry name" value="Polyribonucleotide nucleotidyltransferase 1"/>
    <property type="match status" value="1"/>
</dbReference>
<dbReference type="InterPro" id="IPR004088">
    <property type="entry name" value="KH_dom_type_1"/>
</dbReference>
<evidence type="ECO:0000256" key="6">
    <source>
        <dbReference type="ARBA" id="ARBA00022884"/>
    </source>
</evidence>
<sequence>MPVPILRKFAHFPRKVYYCRCHTHDFLKNNKSTEVHLSRQALKLSFGSLAKFADGSCIAQLGDTSVMVAAVSKAKNSVASFVPLMVEYRQKAAAAGRIPTNHLRREMGITEQEILTSRVIVYSLEFSIFFTYKSRLNDRSVRPLFPKGFSYETQLSCNLLAVDGIYDPDIVSINAASAALALSDIPWNGPIGAVRVGLIDGEIVINPTRKDLSKSSLNLVIAATEHNQVVMLEASADNILQQDFMKALKAGVKETQIIIKSINDMQKEFGKPKRIIENMLEPSTEILDSAKLLLEAKITEVLTNYNLHKVSRGIEIDLVKQEAVEQLKENYSGTDPSLLYEAVNIVVKDIFRNLIMETGKRCDGRGLEDLRDISCAVNLLKPLHGSALFQRGQTQVLCTVAFDSLDSAFRADPVSVLTGAVKEKNFMLHYEFPPYATNEIGRFGTFGRRELGHGALAEKSLRPVLPSDFPFTIRLTSEVLESNGSSSMASVCGGSLALMDAGVAISAPVSGIAMGLISTPNPEKPYEISEYRILTDILGLEDYLGDMDFKIAGSKKGISAIQLDVKVPGLPLRVIMETIKQGAEGKSKILNIMNETISKPREKKDNWPISEKLEIPAYKLSQFFGFGGSNIKKIRAETGVQLTSIENNVFSVFAPNSEAMAEAKEMIDKLLLEEATPELIFGAIYTAKIVEIRDIGVMVTLYPNMKPALLHNSQLDQRKIQHPSALNLEVGQEIQVKYFGRDPANGQMRMSRKALQTISSSVVHNFVSDNTNVNK</sequence>
<evidence type="ECO:0000256" key="5">
    <source>
        <dbReference type="ARBA" id="ARBA00022695"/>
    </source>
</evidence>
<evidence type="ECO:0000256" key="2">
    <source>
        <dbReference type="ARBA" id="ARBA00012416"/>
    </source>
</evidence>
<dbReference type="InterPro" id="IPR015848">
    <property type="entry name" value="PNPase_PH_RNA-bd_bac/org-type"/>
</dbReference>
<dbReference type="PIRSF" id="PIRSF005499">
    <property type="entry name" value="PNPase"/>
    <property type="match status" value="1"/>
</dbReference>
<accession>A0AAV1ZHX8</accession>
<dbReference type="Pfam" id="PF03725">
    <property type="entry name" value="RNase_PH_C"/>
    <property type="match status" value="1"/>
</dbReference>
<dbReference type="SUPFAM" id="SSF54211">
    <property type="entry name" value="Ribosomal protein S5 domain 2-like"/>
    <property type="match status" value="2"/>
</dbReference>
<evidence type="ECO:0000256" key="4">
    <source>
        <dbReference type="ARBA" id="ARBA00022679"/>
    </source>
</evidence>
<gene>
    <name evidence="10" type="ORF">LARSCL_LOCUS5001</name>
</gene>
<dbReference type="FunFam" id="3.30.1370.10:FF:000001">
    <property type="entry name" value="Polyribonucleotide nucleotidyltransferase"/>
    <property type="match status" value="1"/>
</dbReference>
<dbReference type="GO" id="GO:0000965">
    <property type="term" value="P:mitochondrial RNA 3'-end processing"/>
    <property type="evidence" value="ECO:0007669"/>
    <property type="project" value="TreeGrafter"/>
</dbReference>
<dbReference type="GO" id="GO:0004654">
    <property type="term" value="F:polyribonucleotide nucleotidyltransferase activity"/>
    <property type="evidence" value="ECO:0007669"/>
    <property type="project" value="UniProtKB-EC"/>
</dbReference>
<comment type="caution">
    <text evidence="10">The sequence shown here is derived from an EMBL/GenBank/DDBJ whole genome shotgun (WGS) entry which is preliminary data.</text>
</comment>
<dbReference type="SMART" id="SM00322">
    <property type="entry name" value="KH"/>
    <property type="match status" value="1"/>
</dbReference>
<dbReference type="GO" id="GO:0000958">
    <property type="term" value="P:mitochondrial mRNA catabolic process"/>
    <property type="evidence" value="ECO:0007669"/>
    <property type="project" value="TreeGrafter"/>
</dbReference>
<dbReference type="PROSITE" id="PS50126">
    <property type="entry name" value="S1"/>
    <property type="match status" value="1"/>
</dbReference>
<dbReference type="CDD" id="cd11364">
    <property type="entry name" value="RNase_PH_PNPase_2"/>
    <property type="match status" value="1"/>
</dbReference>
<dbReference type="AlphaFoldDB" id="A0AAV1ZHX8"/>
<dbReference type="InterPro" id="IPR012162">
    <property type="entry name" value="PNPase"/>
</dbReference>
<dbReference type="NCBIfam" id="TIGR03591">
    <property type="entry name" value="polynuc_phos"/>
    <property type="match status" value="1"/>
</dbReference>
<protein>
    <recommendedName>
        <fullName evidence="2">polyribonucleotide nucleotidyltransferase</fullName>
        <ecNumber evidence="2">2.7.7.8</ecNumber>
    </recommendedName>
    <alternativeName>
        <fullName evidence="7">Polynucleotide phosphorylase 1</fullName>
    </alternativeName>
</protein>
<dbReference type="InterPro" id="IPR027408">
    <property type="entry name" value="PNPase/RNase_PH_dom_sf"/>
</dbReference>
<keyword evidence="6 8" id="KW-0694">RNA-binding</keyword>
<dbReference type="GO" id="GO:0005739">
    <property type="term" value="C:mitochondrion"/>
    <property type="evidence" value="ECO:0007669"/>
    <property type="project" value="TreeGrafter"/>
</dbReference>
<dbReference type="FunFam" id="2.40.50.140:FF:000113">
    <property type="entry name" value="polyribonucleotide nucleotidyltransferase 1, mitochondrial"/>
    <property type="match status" value="1"/>
</dbReference>
<evidence type="ECO:0000256" key="3">
    <source>
        <dbReference type="ARBA" id="ARBA00022490"/>
    </source>
</evidence>
<reference evidence="10 11" key="1">
    <citation type="submission" date="2024-04" db="EMBL/GenBank/DDBJ databases">
        <authorList>
            <person name="Rising A."/>
            <person name="Reimegard J."/>
            <person name="Sonavane S."/>
            <person name="Akerstrom W."/>
            <person name="Nylinder S."/>
            <person name="Hedman E."/>
            <person name="Kallberg Y."/>
        </authorList>
    </citation>
    <scope>NUCLEOTIDE SEQUENCE [LARGE SCALE GENOMIC DNA]</scope>
</reference>
<evidence type="ECO:0000259" key="9">
    <source>
        <dbReference type="PROSITE" id="PS50126"/>
    </source>
</evidence>
<keyword evidence="5" id="KW-0548">Nucleotidyltransferase</keyword>
<dbReference type="GO" id="GO:0005829">
    <property type="term" value="C:cytosol"/>
    <property type="evidence" value="ECO:0007669"/>
    <property type="project" value="TreeGrafter"/>
</dbReference>
<organism evidence="10 11">
    <name type="scientific">Larinioides sclopetarius</name>
    <dbReference type="NCBI Taxonomy" id="280406"/>
    <lineage>
        <taxon>Eukaryota</taxon>
        <taxon>Metazoa</taxon>
        <taxon>Ecdysozoa</taxon>
        <taxon>Arthropoda</taxon>
        <taxon>Chelicerata</taxon>
        <taxon>Arachnida</taxon>
        <taxon>Araneae</taxon>
        <taxon>Araneomorphae</taxon>
        <taxon>Entelegynae</taxon>
        <taxon>Araneoidea</taxon>
        <taxon>Araneidae</taxon>
        <taxon>Larinioides</taxon>
    </lineage>
</organism>
<dbReference type="Gene3D" id="3.30.1370.10">
    <property type="entry name" value="K Homology domain, type 1"/>
    <property type="match status" value="1"/>
</dbReference>
<dbReference type="InterPro" id="IPR001247">
    <property type="entry name" value="ExoRNase_PH_dom1"/>
</dbReference>
<evidence type="ECO:0000313" key="10">
    <source>
        <dbReference type="EMBL" id="CAL1269904.1"/>
    </source>
</evidence>
<feature type="domain" description="S1 motif" evidence="9">
    <location>
        <begin position="682"/>
        <end position="753"/>
    </location>
</feature>
<keyword evidence="4" id="KW-0808">Transferase</keyword>